<reference evidence="1 2" key="1">
    <citation type="submission" date="2019-02" db="EMBL/GenBank/DDBJ databases">
        <title>Complete genome sequence of Pseudomonas sp. SNU WT1 isolated from rainbow trout.</title>
        <authorList>
            <person name="Oh W.T."/>
            <person name="Park S.C."/>
        </authorList>
    </citation>
    <scope>NUCLEOTIDE SEQUENCE [LARGE SCALE GENOMIC DNA]</scope>
    <source>
        <strain evidence="1 2">SNU WT1</strain>
    </source>
</reference>
<dbReference type="OrthoDB" id="9882558at2"/>
<gene>
    <name evidence="1" type="ORF">EXN22_17795</name>
</gene>
<proteinExistence type="predicted"/>
<dbReference type="AlphaFoldDB" id="A0A411MKW8"/>
<protein>
    <submittedName>
        <fullName evidence="1">Uncharacterized protein</fullName>
    </submittedName>
</protein>
<dbReference type="KEGG" id="ptk:EXN22_17795"/>
<name>A0A411MKW8_9PSED</name>
<dbReference type="Proteomes" id="UP000291130">
    <property type="component" value="Chromosome"/>
</dbReference>
<evidence type="ECO:0000313" key="2">
    <source>
        <dbReference type="Proteomes" id="UP000291130"/>
    </source>
</evidence>
<evidence type="ECO:0000313" key="1">
    <source>
        <dbReference type="EMBL" id="QBF27445.1"/>
    </source>
</evidence>
<sequence length="148" mass="16598">MIGVIVNFRIEELDAVRLDWGFTFAEPVNNVDVHRFCYFVAKIGNKPKFLAKVSSISVTPGKKAASWRVSFGAIYEVDSFQMDLGGGSDRVILINPANEGELEEIVRDRCAITRPDELPVYLTIEEAEQALHVRYGISKSKIKISLHN</sequence>
<organism evidence="1 2">
    <name type="scientific">Pseudomonas tructae</name>
    <dbReference type="NCBI Taxonomy" id="2518644"/>
    <lineage>
        <taxon>Bacteria</taxon>
        <taxon>Pseudomonadati</taxon>
        <taxon>Pseudomonadota</taxon>
        <taxon>Gammaproteobacteria</taxon>
        <taxon>Pseudomonadales</taxon>
        <taxon>Pseudomonadaceae</taxon>
        <taxon>Pseudomonas</taxon>
    </lineage>
</organism>
<keyword evidence="2" id="KW-1185">Reference proteome</keyword>
<accession>A0A411MKW8</accession>
<dbReference type="RefSeq" id="WP_130265303.1">
    <property type="nucleotide sequence ID" value="NZ_CP035952.1"/>
</dbReference>
<dbReference type="EMBL" id="CP035952">
    <property type="protein sequence ID" value="QBF27445.1"/>
    <property type="molecule type" value="Genomic_DNA"/>
</dbReference>